<gene>
    <name evidence="1" type="ORF">WAE58_02815</name>
</gene>
<dbReference type="SUPFAM" id="SSF49478">
    <property type="entry name" value="Cna protein B-type domain"/>
    <property type="match status" value="1"/>
</dbReference>
<comment type="caution">
    <text evidence="1">The sequence shown here is derived from an EMBL/GenBank/DDBJ whole genome shotgun (WGS) entry which is preliminary data.</text>
</comment>
<accession>A0ABU8NGG7</accession>
<dbReference type="RefSeq" id="WP_337715175.1">
    <property type="nucleotide sequence ID" value="NZ_JBBEUB010000001.1"/>
</dbReference>
<dbReference type="Proteomes" id="UP001378956">
    <property type="component" value="Unassembled WGS sequence"/>
</dbReference>
<sequence>MKRALYIPSFFVVILVLAFIPRDNDPVDKLITSLQKWVETNPQEKVYLHTDKPYYAVGDTIWFKAYVTMGSRHKPSTHSGIVYVDLINEKDSIQKTLKLQLTKGMSAGDLILADDFKEGSYRLRAYTQWMRNSDKDYFFDHTFMIGDPFLNTTDAKSNSRIVKKETKEKVSKKAILKGELSDSAVQFFPESGDLINGITSKVAFKAIGVNGTGISIKGKIKDNEGKEIAGFSSLYAGMGAFNLKPELGKSYIAEIVYPDGSEKQVMLPKVSDEGYVVSINQDNKDSLNVSIKASSGLYQSAKTVALIVQSSGEVIYSSSIKITKSIMSIRLFKGSFPTGIAQFTLFNNEGDPLNERIAFVKSRDLMQLKLNTEKTSYNTKENVWIEMESKDPFGKPVDGNFSVTVINEGKVPFDEASESSILSNLLLSSDLKGYIEKPNDYFINESEETSRALDNLMLTQGYRRFVWNSLGRALAPVYKIEKSGIEISGRVVALGNKPLVNAKVNLLSLNGGIMEDTRTYSDGRFKFDDLIFKDGFKFVVQARTHDNRKNVEVILDSAHVQGITKNKNLPDVGNGTSTDIKVYLENSWNQDQALPKFGRLSRVQRLREVKIIAKKRESEKLAPQGMLQIPEGHADQTFFLEKPEVCANLGVCLQGRLHGVLFGKVGIVNNYPLSRPDPIDSASLMQIVLNGRKIEDPIEIAGIFDSNEIDPMDIVKIEVVRSNLALMGLLGRASILIYTKRDYMKNKRYTPNIVNFSVKGFDKRREFYEPRYENGDKNNKIPDFRSTIYWNPDVKTNNNGKAHFDFYNASEPGVYKVVVEGINAAGQLGRLVYRYSVK</sequence>
<evidence type="ECO:0000313" key="2">
    <source>
        <dbReference type="Proteomes" id="UP001378956"/>
    </source>
</evidence>
<proteinExistence type="predicted"/>
<keyword evidence="2" id="KW-1185">Reference proteome</keyword>
<reference evidence="1 2" key="1">
    <citation type="submission" date="2024-03" db="EMBL/GenBank/DDBJ databases">
        <title>Sequence of Lycoming College Course Isolates.</title>
        <authorList>
            <person name="Plotts O."/>
            <person name="Newman J."/>
        </authorList>
    </citation>
    <scope>NUCLEOTIDE SEQUENCE [LARGE SCALE GENOMIC DNA]</scope>
    <source>
        <strain evidence="1 2">CJB-3</strain>
    </source>
</reference>
<name>A0ABU8NGG7_9SPHI</name>
<protein>
    <submittedName>
        <fullName evidence="1">Carboxypeptidase-like regulatory domain-containing protein</fullName>
    </submittedName>
</protein>
<evidence type="ECO:0000313" key="1">
    <source>
        <dbReference type="EMBL" id="MEJ2901340.1"/>
    </source>
</evidence>
<dbReference type="Gene3D" id="2.60.40.1930">
    <property type="match status" value="1"/>
</dbReference>
<dbReference type="EMBL" id="JBBEUB010000001">
    <property type="protein sequence ID" value="MEJ2901340.1"/>
    <property type="molecule type" value="Genomic_DNA"/>
</dbReference>
<organism evidence="1 2">
    <name type="scientific">Pedobacter panaciterrae</name>
    <dbReference type="NCBI Taxonomy" id="363849"/>
    <lineage>
        <taxon>Bacteria</taxon>
        <taxon>Pseudomonadati</taxon>
        <taxon>Bacteroidota</taxon>
        <taxon>Sphingobacteriia</taxon>
        <taxon>Sphingobacteriales</taxon>
        <taxon>Sphingobacteriaceae</taxon>
        <taxon>Pedobacter</taxon>
    </lineage>
</organism>